<evidence type="ECO:0000313" key="2">
    <source>
        <dbReference type="EMBL" id="THU78412.1"/>
    </source>
</evidence>
<dbReference type="EMBL" id="ML179365">
    <property type="protein sequence ID" value="THU89484.1"/>
    <property type="molecule type" value="Genomic_DNA"/>
</dbReference>
<organism evidence="3 4">
    <name type="scientific">Dendrothele bispora (strain CBS 962.96)</name>
    <dbReference type="NCBI Taxonomy" id="1314807"/>
    <lineage>
        <taxon>Eukaryota</taxon>
        <taxon>Fungi</taxon>
        <taxon>Dikarya</taxon>
        <taxon>Basidiomycota</taxon>
        <taxon>Agaricomycotina</taxon>
        <taxon>Agaricomycetes</taxon>
        <taxon>Agaricomycetidae</taxon>
        <taxon>Agaricales</taxon>
        <taxon>Agaricales incertae sedis</taxon>
        <taxon>Dendrothele</taxon>
    </lineage>
</organism>
<dbReference type="EMBL" id="ML180197">
    <property type="protein sequence ID" value="THU78412.1"/>
    <property type="molecule type" value="Genomic_DNA"/>
</dbReference>
<reference evidence="3 4" key="1">
    <citation type="journal article" date="2019" name="Nat. Ecol. Evol.">
        <title>Megaphylogeny resolves global patterns of mushroom evolution.</title>
        <authorList>
            <person name="Varga T."/>
            <person name="Krizsan K."/>
            <person name="Foldi C."/>
            <person name="Dima B."/>
            <person name="Sanchez-Garcia M."/>
            <person name="Sanchez-Ramirez S."/>
            <person name="Szollosi G.J."/>
            <person name="Szarkandi J.G."/>
            <person name="Papp V."/>
            <person name="Albert L."/>
            <person name="Andreopoulos W."/>
            <person name="Angelini C."/>
            <person name="Antonin V."/>
            <person name="Barry K.W."/>
            <person name="Bougher N.L."/>
            <person name="Buchanan P."/>
            <person name="Buyck B."/>
            <person name="Bense V."/>
            <person name="Catcheside P."/>
            <person name="Chovatia M."/>
            <person name="Cooper J."/>
            <person name="Damon W."/>
            <person name="Desjardin D."/>
            <person name="Finy P."/>
            <person name="Geml J."/>
            <person name="Haridas S."/>
            <person name="Hughes K."/>
            <person name="Justo A."/>
            <person name="Karasinski D."/>
            <person name="Kautmanova I."/>
            <person name="Kiss B."/>
            <person name="Kocsube S."/>
            <person name="Kotiranta H."/>
            <person name="LaButti K.M."/>
            <person name="Lechner B.E."/>
            <person name="Liimatainen K."/>
            <person name="Lipzen A."/>
            <person name="Lukacs Z."/>
            <person name="Mihaltcheva S."/>
            <person name="Morgado L.N."/>
            <person name="Niskanen T."/>
            <person name="Noordeloos M.E."/>
            <person name="Ohm R.A."/>
            <person name="Ortiz-Santana B."/>
            <person name="Ovrebo C."/>
            <person name="Racz N."/>
            <person name="Riley R."/>
            <person name="Savchenko A."/>
            <person name="Shiryaev A."/>
            <person name="Soop K."/>
            <person name="Spirin V."/>
            <person name="Szebenyi C."/>
            <person name="Tomsovsky M."/>
            <person name="Tulloss R.E."/>
            <person name="Uehling J."/>
            <person name="Grigoriev I.V."/>
            <person name="Vagvolgyi C."/>
            <person name="Papp T."/>
            <person name="Martin F.M."/>
            <person name="Miettinen O."/>
            <person name="Hibbett D.S."/>
            <person name="Nagy L.G."/>
        </authorList>
    </citation>
    <scope>NUCLEOTIDE SEQUENCE [LARGE SCALE GENOMIC DNA]</scope>
    <source>
        <strain evidence="3 4">CBS 962.96</strain>
    </source>
</reference>
<name>A0A4S8LK41_DENBC</name>
<proteinExistence type="predicted"/>
<evidence type="ECO:0000313" key="3">
    <source>
        <dbReference type="EMBL" id="THU89484.1"/>
    </source>
</evidence>
<gene>
    <name evidence="3" type="ORF">K435DRAFT_841798</name>
    <name evidence="2" type="ORF">K435DRAFT_845798</name>
</gene>
<protein>
    <submittedName>
        <fullName evidence="3">Uncharacterized protein</fullName>
    </submittedName>
</protein>
<feature type="region of interest" description="Disordered" evidence="1">
    <location>
        <begin position="46"/>
        <end position="92"/>
    </location>
</feature>
<evidence type="ECO:0000256" key="1">
    <source>
        <dbReference type="SAM" id="MobiDB-lite"/>
    </source>
</evidence>
<accession>A0A4S8LK41</accession>
<dbReference type="Proteomes" id="UP000297245">
    <property type="component" value="Unassembled WGS sequence"/>
</dbReference>
<sequence length="112" mass="12588">MSEFLEWKWIESGQPSTETQALRGIELETGTGDLRLEIKTVETRIGNRDDGGVQGEVEEQGTREPGPGVKNDRVVKSSLYNQEPRQEKRGSKVSMEIAITEWKQGKINQGRS</sequence>
<evidence type="ECO:0000313" key="4">
    <source>
        <dbReference type="Proteomes" id="UP000297245"/>
    </source>
</evidence>
<keyword evidence="4" id="KW-1185">Reference proteome</keyword>
<dbReference type="AlphaFoldDB" id="A0A4S8LK41"/>